<dbReference type="Gene3D" id="3.30.70.1440">
    <property type="entry name" value="Multidrug efflux transporter AcrB pore domain"/>
    <property type="match status" value="1"/>
</dbReference>
<dbReference type="AlphaFoldDB" id="A0A3D8J918"/>
<feature type="transmembrane region" description="Helical" evidence="1">
    <location>
        <begin position="953"/>
        <end position="975"/>
    </location>
</feature>
<name>A0A3D8J918_9HELI</name>
<dbReference type="InterPro" id="IPR001036">
    <property type="entry name" value="Acrflvin-R"/>
</dbReference>
<gene>
    <name evidence="2" type="ORF">CQA57_04655</name>
</gene>
<dbReference type="Gene3D" id="3.30.70.1430">
    <property type="entry name" value="Multidrug efflux transporter AcrB pore domain"/>
    <property type="match status" value="2"/>
</dbReference>
<feature type="transmembrane region" description="Helical" evidence="1">
    <location>
        <begin position="903"/>
        <end position="924"/>
    </location>
</feature>
<reference evidence="2 3" key="1">
    <citation type="submission" date="2018-04" db="EMBL/GenBank/DDBJ databases">
        <title>Novel Campyloabacter and Helicobacter Species and Strains.</title>
        <authorList>
            <person name="Mannion A.J."/>
            <person name="Shen Z."/>
            <person name="Fox J.G."/>
        </authorList>
    </citation>
    <scope>NUCLEOTIDE SEQUENCE [LARGE SCALE GENOMIC DNA]</scope>
    <source>
        <strain evidence="2 3">MIT 04-9362</strain>
    </source>
</reference>
<dbReference type="PRINTS" id="PR00702">
    <property type="entry name" value="ACRIFLAVINRP"/>
</dbReference>
<keyword evidence="1" id="KW-1133">Transmembrane helix</keyword>
<feature type="transmembrane region" description="Helical" evidence="1">
    <location>
        <begin position="452"/>
        <end position="481"/>
    </location>
</feature>
<organism evidence="2 3">
    <name type="scientific">Helicobacter anseris</name>
    <dbReference type="NCBI Taxonomy" id="375926"/>
    <lineage>
        <taxon>Bacteria</taxon>
        <taxon>Pseudomonadati</taxon>
        <taxon>Campylobacterota</taxon>
        <taxon>Epsilonproteobacteria</taxon>
        <taxon>Campylobacterales</taxon>
        <taxon>Helicobacteraceae</taxon>
        <taxon>Helicobacter</taxon>
    </lineage>
</organism>
<dbReference type="PANTHER" id="PTHR32063:SF0">
    <property type="entry name" value="SWARMING MOTILITY PROTEIN SWRC"/>
    <property type="match status" value="1"/>
</dbReference>
<dbReference type="SUPFAM" id="SSF82866">
    <property type="entry name" value="Multidrug efflux transporter AcrB transmembrane domain"/>
    <property type="match status" value="2"/>
</dbReference>
<dbReference type="OrthoDB" id="9806532at2"/>
<dbReference type="GO" id="GO:0042910">
    <property type="term" value="F:xenobiotic transmembrane transporter activity"/>
    <property type="evidence" value="ECO:0007669"/>
    <property type="project" value="TreeGrafter"/>
</dbReference>
<feature type="transmembrane region" description="Helical" evidence="1">
    <location>
        <begin position="351"/>
        <end position="371"/>
    </location>
</feature>
<feature type="transmembrane region" description="Helical" evidence="1">
    <location>
        <begin position="981"/>
        <end position="1007"/>
    </location>
</feature>
<dbReference type="PANTHER" id="PTHR32063">
    <property type="match status" value="1"/>
</dbReference>
<protein>
    <submittedName>
        <fullName evidence="2">Acriflavin resistance protein</fullName>
    </submittedName>
</protein>
<dbReference type="RefSeq" id="WP_115579068.1">
    <property type="nucleotide sequence ID" value="NZ_NXLX01000009.1"/>
</dbReference>
<feature type="transmembrane region" description="Helical" evidence="1">
    <location>
        <begin position="877"/>
        <end position="897"/>
    </location>
</feature>
<dbReference type="EMBL" id="NXLX01000009">
    <property type="protein sequence ID" value="RDU73596.1"/>
    <property type="molecule type" value="Genomic_DNA"/>
</dbReference>
<feature type="transmembrane region" description="Helical" evidence="1">
    <location>
        <begin position="515"/>
        <end position="532"/>
    </location>
</feature>
<dbReference type="SUPFAM" id="SSF82693">
    <property type="entry name" value="Multidrug efflux transporter AcrB pore domain, PN1, PN2, PC1 and PC2 subdomains"/>
    <property type="match status" value="3"/>
</dbReference>
<dbReference type="Gene3D" id="3.30.70.1320">
    <property type="entry name" value="Multidrug efflux transporter AcrB pore domain like"/>
    <property type="match status" value="1"/>
</dbReference>
<dbReference type="Gene3D" id="1.20.1640.10">
    <property type="entry name" value="Multidrug efflux transporter AcrB transmembrane domain"/>
    <property type="match status" value="2"/>
</dbReference>
<dbReference type="Proteomes" id="UP000256695">
    <property type="component" value="Unassembled WGS sequence"/>
</dbReference>
<dbReference type="GO" id="GO:0005886">
    <property type="term" value="C:plasma membrane"/>
    <property type="evidence" value="ECO:0007669"/>
    <property type="project" value="TreeGrafter"/>
</dbReference>
<dbReference type="SUPFAM" id="SSF82714">
    <property type="entry name" value="Multidrug efflux transporter AcrB TolC docking domain, DN and DC subdomains"/>
    <property type="match status" value="2"/>
</dbReference>
<evidence type="ECO:0000256" key="1">
    <source>
        <dbReference type="SAM" id="Phobius"/>
    </source>
</evidence>
<dbReference type="Gene3D" id="3.30.2090.10">
    <property type="entry name" value="Multidrug efflux transporter AcrB TolC docking domain, DN and DC subdomains"/>
    <property type="match status" value="2"/>
</dbReference>
<feature type="transmembrane region" description="Helical" evidence="1">
    <location>
        <begin position="848"/>
        <end position="870"/>
    </location>
</feature>
<sequence>MYKFAIKRPITTLMFALAVVFFGILGLKKIPVSLFPNVDFPIIVVSTTYPGASAEIIESKVTDKVEEAVMGIDGVKSVTSNSARNVSLVIVEFQLEKPIQEAMTDMIGKVSSIKFDDANIQQPSLKKFDTNGQAIISLFMSSKTKTSSELMKHADLVVKPMLQKISGVGGIQISGYRERQIRVYVDPVLMNKYNLTYSGIFNLLGQENLEVNGGRLENATKDFTITVDANGHSIEDIGNIRVGSNIKLSDIAVIEDGLEEESTYATYNNSPGVIFQVQKVSGANDIEIANGVYRALADIKAVSEGYDIQPFLDTTTYIRSSIKDVEFDLILGGVLAVLIVFLFLRSVTITLVAAISLPVSILGTFALIQAMGYSLNMLTMMALTLAIGIIIDDAIVVIENIHKKLEQGMSKKKAAYEGVKEIAFAIIAISAMLLSVFIPIGNMSGIMGRFFASFGVTVALAVIISYVVVITIIPMVSSLIVSPKQSRFYYWSEPFFEKMQNIYAKTLNFVLKQRVVFIVLIILVFGFSLHLAKSLGGEFMLQEDKSEFYVWIETKPGISIYDMKQKTEALREIVAKNPNVEYTTAEVGYGSAQSIFKSRIYVALKPIKERNQTQFDLMKEVQNELKASPASKGMNLFTAEVPTIGGGDNTPFQIVVFAPTQALVDKSVAKLKQLLLEGAELKGKVGNYHTSTSDIQPEYKITILRQYADKYGISASAIGSVISAAFSGSTQAAYFKENGKEYKITMRVPNNQRVSVEDIKKLQIKNASGQLMFLDGLIEIEESSAPSLISRYSRQRSVTVYAAPIQDSGISLQDIIQTTTNPTALSQWLEPGASYALSGQSNNMAESVVSFGVAVITAFILIYLILAALYESLLEPIIIMITMPLSFAGAFFALKIVNQPFSIFSFMGLILLIGIVGKNATLLIDVANERRKQFGASVYEAILYAGESRLRPILMTTIAMVFGMLPLAIATGSGYAMKAPIGVSMIGGLLLSMFLSLLIVPILYTLIAPIDDKIKRLYQSKKKEKKKKVEK</sequence>
<dbReference type="Pfam" id="PF00873">
    <property type="entry name" value="ACR_tran"/>
    <property type="match status" value="1"/>
</dbReference>
<feature type="transmembrane region" description="Helical" evidence="1">
    <location>
        <begin position="327"/>
        <end position="344"/>
    </location>
</feature>
<evidence type="ECO:0000313" key="2">
    <source>
        <dbReference type="EMBL" id="RDU73596.1"/>
    </source>
</evidence>
<dbReference type="InterPro" id="IPR027463">
    <property type="entry name" value="AcrB_DN_DC_subdom"/>
</dbReference>
<feature type="transmembrane region" description="Helical" evidence="1">
    <location>
        <begin position="422"/>
        <end position="440"/>
    </location>
</feature>
<proteinExistence type="predicted"/>
<evidence type="ECO:0000313" key="3">
    <source>
        <dbReference type="Proteomes" id="UP000256695"/>
    </source>
</evidence>
<keyword evidence="1" id="KW-0812">Transmembrane</keyword>
<feature type="transmembrane region" description="Helical" evidence="1">
    <location>
        <begin position="377"/>
        <end position="401"/>
    </location>
</feature>
<comment type="caution">
    <text evidence="2">The sequence shown here is derived from an EMBL/GenBank/DDBJ whole genome shotgun (WGS) entry which is preliminary data.</text>
</comment>
<accession>A0A3D8J918</accession>
<keyword evidence="1" id="KW-0472">Membrane</keyword>
<keyword evidence="3" id="KW-1185">Reference proteome</keyword>